<sequence length="114" mass="12665">MTLGRAGEHLTTELSTRMHATMKNGARKGITQKSGEMVWSSVKTEKSDEMMLGRWCLAHVENHFHHFLWREGNPSIHINSGSNVQPDSGHQNLMSKTSLHSPASTIVAVEDAFP</sequence>
<name>A0A822XUD3_NELNU</name>
<comment type="caution">
    <text evidence="2">The sequence shown here is derived from an EMBL/GenBank/DDBJ whole genome shotgun (WGS) entry which is preliminary data.</text>
</comment>
<proteinExistence type="predicted"/>
<evidence type="ECO:0000313" key="2">
    <source>
        <dbReference type="EMBL" id="DAD22781.1"/>
    </source>
</evidence>
<protein>
    <submittedName>
        <fullName evidence="2">Uncharacterized protein</fullName>
    </submittedName>
</protein>
<keyword evidence="3" id="KW-1185">Reference proteome</keyword>
<dbReference type="Proteomes" id="UP000607653">
    <property type="component" value="Unassembled WGS sequence"/>
</dbReference>
<evidence type="ECO:0000256" key="1">
    <source>
        <dbReference type="SAM" id="MobiDB-lite"/>
    </source>
</evidence>
<dbReference type="AlphaFoldDB" id="A0A822XUD3"/>
<feature type="region of interest" description="Disordered" evidence="1">
    <location>
        <begin position="78"/>
        <end position="101"/>
    </location>
</feature>
<organism evidence="2 3">
    <name type="scientific">Nelumbo nucifera</name>
    <name type="common">Sacred lotus</name>
    <dbReference type="NCBI Taxonomy" id="4432"/>
    <lineage>
        <taxon>Eukaryota</taxon>
        <taxon>Viridiplantae</taxon>
        <taxon>Streptophyta</taxon>
        <taxon>Embryophyta</taxon>
        <taxon>Tracheophyta</taxon>
        <taxon>Spermatophyta</taxon>
        <taxon>Magnoliopsida</taxon>
        <taxon>Proteales</taxon>
        <taxon>Nelumbonaceae</taxon>
        <taxon>Nelumbo</taxon>
    </lineage>
</organism>
<dbReference type="EMBL" id="DUZY01000001">
    <property type="protein sequence ID" value="DAD22781.1"/>
    <property type="molecule type" value="Genomic_DNA"/>
</dbReference>
<evidence type="ECO:0000313" key="3">
    <source>
        <dbReference type="Proteomes" id="UP000607653"/>
    </source>
</evidence>
<reference evidence="2 3" key="1">
    <citation type="journal article" date="2020" name="Mol. Biol. Evol.">
        <title>Distinct Expression and Methylation Patterns for Genes with Different Fates following a Single Whole-Genome Duplication in Flowering Plants.</title>
        <authorList>
            <person name="Shi T."/>
            <person name="Rahmani R.S."/>
            <person name="Gugger P.F."/>
            <person name="Wang M."/>
            <person name="Li H."/>
            <person name="Zhang Y."/>
            <person name="Li Z."/>
            <person name="Wang Q."/>
            <person name="Van de Peer Y."/>
            <person name="Marchal K."/>
            <person name="Chen J."/>
        </authorList>
    </citation>
    <scope>NUCLEOTIDE SEQUENCE [LARGE SCALE GENOMIC DNA]</scope>
    <source>
        <tissue evidence="2">Leaf</tissue>
    </source>
</reference>
<gene>
    <name evidence="2" type="ORF">HUJ06_024244</name>
</gene>
<accession>A0A822XUD3</accession>